<dbReference type="Proteomes" id="UP000247551">
    <property type="component" value="Unassembled WGS sequence"/>
</dbReference>
<name>A0A318V733_9GAMM</name>
<evidence type="ECO:0000313" key="1">
    <source>
        <dbReference type="EMBL" id="PYF84496.1"/>
    </source>
</evidence>
<organism evidence="1 2">
    <name type="scientific">Marinomonas alcarazii</name>
    <dbReference type="NCBI Taxonomy" id="491949"/>
    <lineage>
        <taxon>Bacteria</taxon>
        <taxon>Pseudomonadati</taxon>
        <taxon>Pseudomonadota</taxon>
        <taxon>Gammaproteobacteria</taxon>
        <taxon>Oceanospirillales</taxon>
        <taxon>Oceanospirillaceae</taxon>
        <taxon>Marinomonas</taxon>
    </lineage>
</organism>
<dbReference type="EMBL" id="QKLW01000001">
    <property type="protein sequence ID" value="PYF84496.1"/>
    <property type="molecule type" value="Genomic_DNA"/>
</dbReference>
<keyword evidence="2" id="KW-1185">Reference proteome</keyword>
<proteinExistence type="predicted"/>
<gene>
    <name evidence="1" type="ORF">DFP75_101534</name>
</gene>
<protein>
    <submittedName>
        <fullName evidence="1">Uncharacterized protein</fullName>
    </submittedName>
</protein>
<dbReference type="AlphaFoldDB" id="A0A318V733"/>
<reference evidence="1 2" key="1">
    <citation type="submission" date="2018-06" db="EMBL/GenBank/DDBJ databases">
        <title>Genomic Encyclopedia of Type Strains, Phase III (KMG-III): the genomes of soil and plant-associated and newly described type strains.</title>
        <authorList>
            <person name="Whitman W."/>
        </authorList>
    </citation>
    <scope>NUCLEOTIDE SEQUENCE [LARGE SCALE GENOMIC DNA]</scope>
    <source>
        <strain evidence="1 2">CECT 7730</strain>
    </source>
</reference>
<accession>A0A318V733</accession>
<sequence length="87" mass="9776">MVETVCRINVKLKDVTFDKKLNAIVFSNISRSGNKSVDLIGNLVTLLAKVANSKGSPIEERKKKVGFKLDARKTALTELRFLLHLYE</sequence>
<evidence type="ECO:0000313" key="2">
    <source>
        <dbReference type="Proteomes" id="UP000247551"/>
    </source>
</evidence>
<comment type="caution">
    <text evidence="1">The sequence shown here is derived from an EMBL/GenBank/DDBJ whole genome shotgun (WGS) entry which is preliminary data.</text>
</comment>